<proteinExistence type="predicted"/>
<evidence type="ECO:0000256" key="1">
    <source>
        <dbReference type="SAM" id="SignalP"/>
    </source>
</evidence>
<keyword evidence="3" id="KW-1185">Reference proteome</keyword>
<comment type="caution">
    <text evidence="2">The sequence shown here is derived from an EMBL/GenBank/DDBJ whole genome shotgun (WGS) entry which is preliminary data.</text>
</comment>
<sequence length="234" mass="25129">MRHILLTVALIGVIYCLSCESNQFIIENSGVETCASCFPTEFGNHIVYGNDSRRVRSSYRDNQVIETIAYSSDGTIVPVPLTLSNASSSCKLNTYCGIKDGVPQCLSYSRSDCTDDNDCAPGQICHSQQCRVCVEHSLEPEDGLQKAYCFMDSLHLASSYTAPWLALVCDGTSCWPPTISTELFTILVGAACALSVLCSLCVVGRCLSSFASHTVASAAALKRAQGDRPPMAAL</sequence>
<dbReference type="AlphaFoldDB" id="A0A8J6BYC3"/>
<dbReference type="Proteomes" id="UP000717585">
    <property type="component" value="Unassembled WGS sequence"/>
</dbReference>
<feature type="signal peptide" evidence="1">
    <location>
        <begin position="1"/>
        <end position="21"/>
    </location>
</feature>
<gene>
    <name evidence="2" type="ORF">J8273_3960</name>
</gene>
<accession>A0A8J6BYC3</accession>
<evidence type="ECO:0000313" key="3">
    <source>
        <dbReference type="Proteomes" id="UP000717585"/>
    </source>
</evidence>
<keyword evidence="1" id="KW-0732">Signal</keyword>
<protein>
    <submittedName>
        <fullName evidence="2">Uncharacterized protein</fullName>
    </submittedName>
</protein>
<reference evidence="2" key="1">
    <citation type="submission" date="2021-05" db="EMBL/GenBank/DDBJ databases">
        <title>A free-living protist that lacks canonical eukaryotic 1 DNA replication and segregation systems.</title>
        <authorList>
            <person name="Salas-Leiva D.E."/>
            <person name="Tromer E.C."/>
            <person name="Curtis B.A."/>
            <person name="Jerlstrom-Hultqvist J."/>
            <person name="Kolisko M."/>
            <person name="Yi Z."/>
            <person name="Salas-Leiva J.S."/>
            <person name="Gallot-Lavallee L."/>
            <person name="Kops G.J.P.L."/>
            <person name="Archibald J.M."/>
            <person name="Simpson A.G.B."/>
            <person name="Roger A.J."/>
        </authorList>
    </citation>
    <scope>NUCLEOTIDE SEQUENCE</scope>
    <source>
        <strain evidence="2">BICM</strain>
    </source>
</reference>
<feature type="chain" id="PRO_5035154043" evidence="1">
    <location>
        <begin position="22"/>
        <end position="234"/>
    </location>
</feature>
<evidence type="ECO:0000313" key="2">
    <source>
        <dbReference type="EMBL" id="KAG9394326.1"/>
    </source>
</evidence>
<dbReference type="EMBL" id="JAHDYR010000015">
    <property type="protein sequence ID" value="KAG9394326.1"/>
    <property type="molecule type" value="Genomic_DNA"/>
</dbReference>
<organism evidence="2 3">
    <name type="scientific">Carpediemonas membranifera</name>
    <dbReference type="NCBI Taxonomy" id="201153"/>
    <lineage>
        <taxon>Eukaryota</taxon>
        <taxon>Metamonada</taxon>
        <taxon>Carpediemonas-like organisms</taxon>
        <taxon>Carpediemonas</taxon>
    </lineage>
</organism>
<name>A0A8J6BYC3_9EUKA</name>